<dbReference type="PANTHER" id="PTHR43031">
    <property type="entry name" value="FAD-DEPENDENT OXIDOREDUCTASE"/>
    <property type="match status" value="1"/>
</dbReference>
<evidence type="ECO:0000313" key="2">
    <source>
        <dbReference type="EMBL" id="SJZ68107.1"/>
    </source>
</evidence>
<dbReference type="SUPFAM" id="SSF52821">
    <property type="entry name" value="Rhodanese/Cell cycle control phosphatase"/>
    <property type="match status" value="1"/>
</dbReference>
<organism evidence="2 3">
    <name type="scientific">Enhydrobacter aerosaccus</name>
    <dbReference type="NCBI Taxonomy" id="225324"/>
    <lineage>
        <taxon>Bacteria</taxon>
        <taxon>Pseudomonadati</taxon>
        <taxon>Pseudomonadota</taxon>
        <taxon>Alphaproteobacteria</taxon>
        <taxon>Hyphomicrobiales</taxon>
        <taxon>Enhydrobacter</taxon>
    </lineage>
</organism>
<evidence type="ECO:0000259" key="1">
    <source>
        <dbReference type="PROSITE" id="PS50206"/>
    </source>
</evidence>
<dbReference type="GO" id="GO:0016740">
    <property type="term" value="F:transferase activity"/>
    <property type="evidence" value="ECO:0007669"/>
    <property type="project" value="UniProtKB-KW"/>
</dbReference>
<sequence>MNLQSIDPITAKHLIDEGALLVDIREANEHASERVPGALNLPLSRLSQVPSGDAKAVIFHCRSGARTSMNAARLGKAAGCQAYLLAGGIDAWKRAGLPVSAG</sequence>
<reference evidence="3" key="1">
    <citation type="submission" date="2017-02" db="EMBL/GenBank/DDBJ databases">
        <authorList>
            <person name="Varghese N."/>
            <person name="Submissions S."/>
        </authorList>
    </citation>
    <scope>NUCLEOTIDE SEQUENCE [LARGE SCALE GENOMIC DNA]</scope>
    <source>
        <strain evidence="3">ATCC 27094</strain>
    </source>
</reference>
<dbReference type="STRING" id="225324.SAMN02745126_01877"/>
<dbReference type="PANTHER" id="PTHR43031:SF18">
    <property type="entry name" value="RHODANESE-RELATED SULFURTRANSFERASES"/>
    <property type="match status" value="1"/>
</dbReference>
<protein>
    <submittedName>
        <fullName evidence="2">Rhodanese-related sulfurtransferase</fullName>
    </submittedName>
</protein>
<name>A0A1T4MMN9_9HYPH</name>
<gene>
    <name evidence="2" type="ORF">SAMN02745126_01877</name>
</gene>
<dbReference type="PROSITE" id="PS50206">
    <property type="entry name" value="RHODANESE_3"/>
    <property type="match status" value="1"/>
</dbReference>
<keyword evidence="3" id="KW-1185">Reference proteome</keyword>
<dbReference type="RefSeq" id="WP_218191016.1">
    <property type="nucleotide sequence ID" value="NZ_FUWJ01000002.1"/>
</dbReference>
<dbReference type="Gene3D" id="3.40.250.10">
    <property type="entry name" value="Rhodanese-like domain"/>
    <property type="match status" value="1"/>
</dbReference>
<dbReference type="InterPro" id="IPR036873">
    <property type="entry name" value="Rhodanese-like_dom_sf"/>
</dbReference>
<dbReference type="InterPro" id="IPR001763">
    <property type="entry name" value="Rhodanese-like_dom"/>
</dbReference>
<evidence type="ECO:0000313" key="3">
    <source>
        <dbReference type="Proteomes" id="UP000190092"/>
    </source>
</evidence>
<dbReference type="Pfam" id="PF00581">
    <property type="entry name" value="Rhodanese"/>
    <property type="match status" value="1"/>
</dbReference>
<dbReference type="SMART" id="SM00450">
    <property type="entry name" value="RHOD"/>
    <property type="match status" value="1"/>
</dbReference>
<proteinExistence type="predicted"/>
<dbReference type="EMBL" id="FUWJ01000002">
    <property type="protein sequence ID" value="SJZ68107.1"/>
    <property type="molecule type" value="Genomic_DNA"/>
</dbReference>
<dbReference type="InterPro" id="IPR050229">
    <property type="entry name" value="GlpE_sulfurtransferase"/>
</dbReference>
<feature type="domain" description="Rhodanese" evidence="1">
    <location>
        <begin position="15"/>
        <end position="101"/>
    </location>
</feature>
<dbReference type="AlphaFoldDB" id="A0A1T4MMN9"/>
<dbReference type="Proteomes" id="UP000190092">
    <property type="component" value="Unassembled WGS sequence"/>
</dbReference>
<keyword evidence="2" id="KW-0808">Transferase</keyword>
<accession>A0A1T4MMN9</accession>